<dbReference type="SUPFAM" id="SSF54928">
    <property type="entry name" value="RNA-binding domain, RBD"/>
    <property type="match status" value="1"/>
</dbReference>
<evidence type="ECO:0000256" key="17">
    <source>
        <dbReference type="ARBA" id="ARBA00030093"/>
    </source>
</evidence>
<dbReference type="GO" id="GO:0009349">
    <property type="term" value="C:riboflavin synthase complex"/>
    <property type="evidence" value="ECO:0007669"/>
    <property type="project" value="InterPro"/>
</dbReference>
<dbReference type="CDD" id="cd05009">
    <property type="entry name" value="SIS_GlmS_GlmD_2"/>
    <property type="match status" value="1"/>
</dbReference>
<dbReference type="GO" id="GO:0048188">
    <property type="term" value="C:Set1C/COMPASS complex"/>
    <property type="evidence" value="ECO:0007669"/>
    <property type="project" value="InterPro"/>
</dbReference>
<evidence type="ECO:0000256" key="15">
    <source>
        <dbReference type="ARBA" id="ARBA00022962"/>
    </source>
</evidence>
<organism evidence="30 31">
    <name type="scientific">Stemphylium lycopersici</name>
    <name type="common">Tomato gray leaf spot disease fungus</name>
    <name type="synonym">Thyrospora lycopersici</name>
    <dbReference type="NCBI Taxonomy" id="183478"/>
    <lineage>
        <taxon>Eukaryota</taxon>
        <taxon>Fungi</taxon>
        <taxon>Dikarya</taxon>
        <taxon>Ascomycota</taxon>
        <taxon>Pezizomycotina</taxon>
        <taxon>Dothideomycetes</taxon>
        <taxon>Pleosporomycetidae</taxon>
        <taxon>Pleosporales</taxon>
        <taxon>Pleosporineae</taxon>
        <taxon>Pleosporaceae</taxon>
        <taxon>Stemphylium</taxon>
    </lineage>
</organism>
<dbReference type="InterPro" id="IPR035466">
    <property type="entry name" value="GlmS/AgaS_SIS"/>
</dbReference>
<gene>
    <name evidence="30" type="ORF">DDE83_003878</name>
</gene>
<evidence type="ECO:0000256" key="6">
    <source>
        <dbReference type="ARBA" id="ARBA00012664"/>
    </source>
</evidence>
<dbReference type="InterPro" id="IPR029055">
    <property type="entry name" value="Ntn_hydrolases_N"/>
</dbReference>
<evidence type="ECO:0000259" key="25">
    <source>
        <dbReference type="PROSITE" id="PS50102"/>
    </source>
</evidence>
<feature type="region of interest" description="Disordered" evidence="24">
    <location>
        <begin position="1338"/>
        <end position="1364"/>
    </location>
</feature>
<dbReference type="SMART" id="SM00508">
    <property type="entry name" value="PostSET"/>
    <property type="match status" value="1"/>
</dbReference>
<evidence type="ECO:0000256" key="20">
    <source>
        <dbReference type="ARBA" id="ARBA00044515"/>
    </source>
</evidence>
<dbReference type="SMART" id="SM01291">
    <property type="entry name" value="N-SET"/>
    <property type="match status" value="1"/>
</dbReference>
<dbReference type="Pfam" id="PF11764">
    <property type="entry name" value="N-SET"/>
    <property type="match status" value="1"/>
</dbReference>
<evidence type="ECO:0000256" key="12">
    <source>
        <dbReference type="ARBA" id="ARBA00022679"/>
    </source>
</evidence>
<feature type="region of interest" description="Disordered" evidence="24">
    <location>
        <begin position="1915"/>
        <end position="1937"/>
    </location>
</feature>
<dbReference type="Pfam" id="PF00856">
    <property type="entry name" value="SET"/>
    <property type="match status" value="1"/>
</dbReference>
<dbReference type="Gene3D" id="2.170.270.10">
    <property type="entry name" value="SET domain"/>
    <property type="match status" value="1"/>
</dbReference>
<dbReference type="OrthoDB" id="15235at2759"/>
<dbReference type="EC" id="2.5.1.78" evidence="6"/>
<dbReference type="PANTHER" id="PTHR10937:SF0">
    <property type="entry name" value="GLUTAMINE--FRUCTOSE-6-PHOSPHATE TRANSAMINASE (ISOMERIZING)"/>
    <property type="match status" value="1"/>
</dbReference>
<dbReference type="InterPro" id="IPR003616">
    <property type="entry name" value="Post-SET_dom"/>
</dbReference>
<feature type="compositionally biased region" description="Low complexity" evidence="24">
    <location>
        <begin position="1154"/>
        <end position="1168"/>
    </location>
</feature>
<dbReference type="GO" id="GO:0042800">
    <property type="term" value="F:histone H3K4 methyltransferase activity"/>
    <property type="evidence" value="ECO:0007669"/>
    <property type="project" value="InterPro"/>
</dbReference>
<comment type="catalytic activity">
    <reaction evidence="21">
        <text>(2S)-2-hydroxy-3-oxobutyl phosphate + 5-amino-6-(D-ribitylamino)uracil = 6,7-dimethyl-8-(1-D-ribityl)lumazine + phosphate + 2 H2O + H(+)</text>
        <dbReference type="Rhea" id="RHEA:26152"/>
        <dbReference type="ChEBI" id="CHEBI:15377"/>
        <dbReference type="ChEBI" id="CHEBI:15378"/>
        <dbReference type="ChEBI" id="CHEBI:15934"/>
        <dbReference type="ChEBI" id="CHEBI:43474"/>
        <dbReference type="ChEBI" id="CHEBI:58201"/>
        <dbReference type="ChEBI" id="CHEBI:58830"/>
        <dbReference type="EC" id="2.5.1.78"/>
    </reaction>
</comment>
<name>A0A364N636_STELY</name>
<dbReference type="Pfam" id="PF11767">
    <property type="entry name" value="SET_assoc"/>
    <property type="match status" value="1"/>
</dbReference>
<dbReference type="InterPro" id="IPR035490">
    <property type="entry name" value="GlmS/FrlB_SIS"/>
</dbReference>
<dbReference type="InterPro" id="IPR017932">
    <property type="entry name" value="GATase_2_dom"/>
</dbReference>
<feature type="domain" description="Post-SET" evidence="27">
    <location>
        <begin position="2281"/>
        <end position="2297"/>
    </location>
</feature>
<feature type="compositionally biased region" description="Low complexity" evidence="24">
    <location>
        <begin position="1126"/>
        <end position="1137"/>
    </location>
</feature>
<comment type="pathway">
    <text evidence="3">Nucleotide-sugar biosynthesis; UDP-N-acetyl-alpha-D-glucosamine biosynthesis; alpha-D-glucosamine 6-phosphate from D-fructose 6-phosphate: step 1/1.</text>
</comment>
<accession>A0A364N636</accession>
<dbReference type="NCBIfam" id="NF001484">
    <property type="entry name" value="PRK00331.1"/>
    <property type="match status" value="1"/>
</dbReference>
<dbReference type="UniPathway" id="UPA00275">
    <property type="reaction ID" value="UER00404"/>
</dbReference>
<dbReference type="SUPFAM" id="SSF53697">
    <property type="entry name" value="SIS domain"/>
    <property type="match status" value="1"/>
</dbReference>
<dbReference type="GO" id="GO:0006031">
    <property type="term" value="P:chitin biosynthetic process"/>
    <property type="evidence" value="ECO:0007669"/>
    <property type="project" value="UniProtKB-ARBA"/>
</dbReference>
<dbReference type="GO" id="GO:0006002">
    <property type="term" value="P:fructose 6-phosphate metabolic process"/>
    <property type="evidence" value="ECO:0007669"/>
    <property type="project" value="TreeGrafter"/>
</dbReference>
<evidence type="ECO:0000256" key="4">
    <source>
        <dbReference type="ARBA" id="ARBA00004917"/>
    </source>
</evidence>
<dbReference type="InterPro" id="IPR036467">
    <property type="entry name" value="LS/RS_sf"/>
</dbReference>
<evidence type="ECO:0000259" key="26">
    <source>
        <dbReference type="PROSITE" id="PS50280"/>
    </source>
</evidence>
<feature type="region of interest" description="Disordered" evidence="24">
    <location>
        <begin position="1633"/>
        <end position="1790"/>
    </location>
</feature>
<reference evidence="31" key="1">
    <citation type="submission" date="2018-05" db="EMBL/GenBank/DDBJ databases">
        <title>Draft genome sequence of Stemphylium lycopersici strain CIDEFI 213.</title>
        <authorList>
            <person name="Medina R."/>
            <person name="Franco M.E.E."/>
            <person name="Lucentini C.G."/>
            <person name="Saparrat M.C.N."/>
            <person name="Balatti P.A."/>
        </authorList>
    </citation>
    <scope>NUCLEOTIDE SEQUENCE [LARGE SCALE GENOMIC DNA]</scope>
    <source>
        <strain evidence="31">CIDEFI 213</strain>
    </source>
</reference>
<dbReference type="InterPro" id="IPR001214">
    <property type="entry name" value="SET_dom"/>
</dbReference>
<feature type="compositionally biased region" description="Basic and acidic residues" evidence="24">
    <location>
        <begin position="1031"/>
        <end position="1040"/>
    </location>
</feature>
<dbReference type="GO" id="GO:0004360">
    <property type="term" value="F:glutamine-fructose-6-phosphate transaminase (isomerizing) activity"/>
    <property type="evidence" value="ECO:0007669"/>
    <property type="project" value="UniProtKB-EC"/>
</dbReference>
<dbReference type="GO" id="GO:0009231">
    <property type="term" value="P:riboflavin biosynthetic process"/>
    <property type="evidence" value="ECO:0007669"/>
    <property type="project" value="UniProtKB-UniPathway"/>
</dbReference>
<keyword evidence="31" id="KW-1185">Reference proteome</keyword>
<dbReference type="Gene3D" id="3.40.50.10490">
    <property type="entry name" value="Glucose-6-phosphate isomerase like protein, domain 1"/>
    <property type="match status" value="2"/>
</dbReference>
<keyword evidence="22" id="KW-0694">RNA-binding</keyword>
<dbReference type="Pfam" id="PF01380">
    <property type="entry name" value="SIS"/>
    <property type="match status" value="2"/>
</dbReference>
<proteinExistence type="inferred from homology"/>
<dbReference type="UniPathway" id="UPA00113">
    <property type="reaction ID" value="UER00528"/>
</dbReference>
<dbReference type="CDD" id="cd05008">
    <property type="entry name" value="SIS_GlmS_GlmD_1"/>
    <property type="match status" value="1"/>
</dbReference>
<dbReference type="EC" id="2.6.1.16" evidence="7"/>
<keyword evidence="10 30" id="KW-0489">Methyltransferase</keyword>
<keyword evidence="12 30" id="KW-0808">Transferase</keyword>
<dbReference type="PANTHER" id="PTHR10937">
    <property type="entry name" value="GLUCOSAMINE--FRUCTOSE-6-PHOSPHATE AMINOTRANSFERASE, ISOMERIZING"/>
    <property type="match status" value="1"/>
</dbReference>
<evidence type="ECO:0000256" key="18">
    <source>
        <dbReference type="ARBA" id="ARBA00033302"/>
    </source>
</evidence>
<dbReference type="SMART" id="SM00317">
    <property type="entry name" value="SET"/>
    <property type="match status" value="1"/>
</dbReference>
<evidence type="ECO:0000256" key="13">
    <source>
        <dbReference type="ARBA" id="ARBA00022691"/>
    </source>
</evidence>
<comment type="caution">
    <text evidence="30">The sequence shown here is derived from an EMBL/GenBank/DDBJ whole genome shotgun (WGS) entry which is preliminary data.</text>
</comment>
<keyword evidence="14" id="KW-0677">Repeat</keyword>
<comment type="pathway">
    <text evidence="4">Cofactor biosynthesis; riboflavin biosynthesis; riboflavin from 2-hydroxy-3-oxobutyl phosphate and 5-amino-6-(D-ribitylamino)uracil: step 1/2.</text>
</comment>
<comment type="function">
    <text evidence="19">Catalytic component of the COMPASS (Set1C) complex that specifically mono-, di- and trimethylates histone H3 to form H3K4me1/2/3. Binds RNAs which might negatively affect its histone methyltransferase activity. COMPASS recognizes ubiquitinated H2B on one face of the nucleosome which stimulates the methylation of H3 on the opposing face.</text>
</comment>
<keyword evidence="15" id="KW-0315">Glutamine amidotransferase</keyword>
<feature type="region of interest" description="Disordered" evidence="24">
    <location>
        <begin position="1026"/>
        <end position="1214"/>
    </location>
</feature>
<dbReference type="InterPro" id="IPR024657">
    <property type="entry name" value="COMPASS_Set1_N-SET"/>
</dbReference>
<feature type="region of interest" description="Disordered" evidence="24">
    <location>
        <begin position="1405"/>
        <end position="1442"/>
    </location>
</feature>
<dbReference type="Proteomes" id="UP000249619">
    <property type="component" value="Unassembled WGS sequence"/>
</dbReference>
<dbReference type="FunFam" id="3.40.50.10490:FF:000002">
    <property type="entry name" value="Glutamine--fructose-6-phosphate aminotransferase [isomerizing]"/>
    <property type="match status" value="1"/>
</dbReference>
<dbReference type="EMBL" id="QGDH01000046">
    <property type="protein sequence ID" value="RAR12730.1"/>
    <property type="molecule type" value="Genomic_DNA"/>
</dbReference>
<dbReference type="SUPFAM" id="SSF56235">
    <property type="entry name" value="N-terminal nucleophile aminohydrolases (Ntn hydrolases)"/>
    <property type="match status" value="1"/>
</dbReference>
<feature type="domain" description="SIS" evidence="29">
    <location>
        <begin position="489"/>
        <end position="628"/>
    </location>
</feature>
<feature type="compositionally biased region" description="Low complexity" evidence="24">
    <location>
        <begin position="1097"/>
        <end position="1117"/>
    </location>
</feature>
<dbReference type="PROSITE" id="PS50868">
    <property type="entry name" value="POST_SET"/>
    <property type="match status" value="1"/>
</dbReference>
<evidence type="ECO:0000259" key="29">
    <source>
        <dbReference type="PROSITE" id="PS51464"/>
    </source>
</evidence>
<evidence type="ECO:0000259" key="27">
    <source>
        <dbReference type="PROSITE" id="PS50868"/>
    </source>
</evidence>
<dbReference type="STRING" id="183478.A0A364N636"/>
<dbReference type="CDD" id="cd00714">
    <property type="entry name" value="GFAT"/>
    <property type="match status" value="1"/>
</dbReference>
<dbReference type="GO" id="GO:0003723">
    <property type="term" value="F:RNA binding"/>
    <property type="evidence" value="ECO:0007669"/>
    <property type="project" value="UniProtKB-UniRule"/>
</dbReference>
<dbReference type="PROSITE" id="PS51278">
    <property type="entry name" value="GATASE_TYPE_2"/>
    <property type="match status" value="1"/>
</dbReference>
<dbReference type="InterPro" id="IPR024636">
    <property type="entry name" value="SET_assoc"/>
</dbReference>
<comment type="similarity">
    <text evidence="5">Belongs to the DMRL synthase family.</text>
</comment>
<dbReference type="PROSITE" id="PS50102">
    <property type="entry name" value="RRM"/>
    <property type="match status" value="1"/>
</dbReference>
<evidence type="ECO:0000256" key="14">
    <source>
        <dbReference type="ARBA" id="ARBA00022737"/>
    </source>
</evidence>
<dbReference type="Pfam" id="PF00885">
    <property type="entry name" value="DMRL_synthase"/>
    <property type="match status" value="2"/>
</dbReference>
<evidence type="ECO:0000256" key="3">
    <source>
        <dbReference type="ARBA" id="ARBA00004775"/>
    </source>
</evidence>
<dbReference type="InterPro" id="IPR017111">
    <property type="entry name" value="Set1_fungi"/>
</dbReference>
<keyword evidence="11" id="KW-0686">Riboflavin biosynthesis</keyword>
<sequence>MCLFDNNQRAAEASHYTPLIFLPVGLRHAGREKSAGKQQQLKAVKGNVASGTTLLSQRRGGGCPGTATGTIGRSDVAQSDGTGFLKAGGSEGVPGHDEHCQSMVRVQGTRRHVANSGIFGYINYLVEKDRKYILDTLINVLFAGLQRLEYRGYDSAGLAIDGDKKNEVYAVKEVGKVASLKKLVEEQNFDLNKVFDSHAGIAHTRWATHGPPSRVNCHPHRSDANWEFSVVHNGIITNYKELKTLLESKGFKFETETDTEAIAKLTKYIYTEHPDLSFPALVKAVIKELQGAFGLLCKSVHYPHEVVAARKGSPLVIGVRTQKKMKVDFVDVEYNDEGAALPAESASHNVALKKSNNLLAPPDKSLLHRSQSRAFLSDDGAPMPTEFFLSSDPSSIVEHTKKVLYLEDDDIAHIHEGSLNIHRLHKDDGSSNVRTIQTLEIQLQEIMKGQFDHFMQKEIFEQPESVVNAMRGRLDPVNKTVTLGGLRQYLSTIRRCRRIIFIACGTSYHSCMAVRGVFEELTEIPIAVELASDFLDRQAPVFRDDTCVFVSQSGETADSLGALRYCLERGALTVGIVNNVGSSISLLTHCGVHINAGPEIGVASTKAYTSQFVCMVMFALSLSEDRASKQKRREEIVEGLGKISEQFKEVLKLDQPIKKLCERFKNQKSLLLLGRGSQHATALEGALKIKEISYLHCEAVMSGELKHGVLALVDENLPIVMILTRDDIFAKSLNAYQQVIARSGRPIIICNVDDPEFPADKTDKIEVPSNVDVLQGLINVVPLQLMSYWMAVAEGVNVDMPRNLAKSVTVESTLTLLLYTQTHQTKSSWHLSRVPARPRRSALRIGIVHARWNTKIIDALLEGTKRKLKEAGVKDENIVVQSVPGSYELPYAVKQLYSASQIQSSNTGVVGAAADLLGSTSDLTSLAGQSATKTSNQPFDAIIAIGTLIKGETMHFEYISEAVSHGLMRLQLDNNVPVIFGLLTLLTDEQGLMRAGIGGQDGKSGHNHGEDWGSAAVELGVKRRGFMSGRRRGENEDRSLRRAASHRAESPAPFHSALAAPVTAAGETRRLRHRKNSDSPQNDAQRPSYLLDDVDSDSSTPTPASSTFSAPPSMSRSGHNHSLHALTPLTSSDSSPPGKLPSPRSSKLSHETMHATSSSTHTAPSSAPNNVADTITPINTPPETRRSVFPADGVLGQRSTYDAQLDPKLDKRARAKGTAKYSTILDKGDPSPPPDPRLAIAGYTTGNYVIKTSFTGAPKSKLRIAPYVAKPYSFDQRISCGPGPATQVVVTGFDPLTPDVQLRAFFSTYGEVETVRNQVHPDNGSPLGICLVKFRDTPPARGTTGMKATTSAKRAEREGTNQRLAQQTIKVQSDREGRRCKRLVDMAVQQTRKEEEKLRAKFAAKTASSATPATPGNFDLPANVPKGPSGKGARPPIPMPREPLTRKAALSFLIERDPIKPTLKRKPYIFLAHIYVPVLATTIEHLKKRLKNFRWTSVRCDPTGYYITFEESKRGEEETVRCYKELHMQALFTYTMNMECNQYGDPNYERSPSPERVVADKKRKAIEERIEQEEAEDLEWEKKQRADSLDPVQAALDVLKQELQEKLLGDIKTKLAAPTILELLDPELHAEKRRRLNIPGPPKKDEDVRPPALLAPGFDAFGGNTPRGRNGGLGRGGRRGLGAFDPSTRRGKKPPKIVNAFADERRKASAPKPRVARGLHRQMIEMFEPEESDDESRSQLTRGTEEQESRPISRAPSTDIEDEVEESSRAHRAKRRRIETGWGEDSDEEMDDSHARSLLAHCIHKDPENMAEKELEQVLAILPRSSPIWKKADKALKGFRRLRKIEQEADAIFGVEVSPAEKLEPEVVITQDEEAQKPVETTELAETLTSLKKKAAAKPKKKTKKQLQEEAKAAKAEAMEVETPVQEEEVPEAKEVKEVKEVVEEAVVEDTAPGKDGRASSVVWSVSHDIPRKTVEDDLSVVMDIDGWQHLLKDEEDLRFLKAALASTTPANIGDAQDWAWKQKSIKHLNRNGQEGISRTETKIEGYYVPNATGSARTEGVKKIRESEKSKYLPHRIRVQKEREERQRRAKQEERSVVSVEGFKFQTSANKTSTANSRANRANNRRMVNDINISKNLSGAEGDALRFNQLKKRKKLVKFDRSAIHNWGLYAQEPIAVNDMIIEYVGEKVRQRVADLREAKYDMQGVGSSYLFRIDEDTVIDATKMGGIARFINHSCTPNCTAKIIRVDNTKRIVIYALRDIQSDEELTYDYKFEREIDATDRIPCLCGSIGCKGFLN</sequence>
<evidence type="ECO:0000256" key="16">
    <source>
        <dbReference type="ARBA" id="ARBA00029805"/>
    </source>
</evidence>
<keyword evidence="9" id="KW-0032">Aminotransferase</keyword>
<dbReference type="FunFam" id="3.40.50.10490:FF:000001">
    <property type="entry name" value="Glutamine--fructose-6-phosphate aminotransferase [isomerizing]"/>
    <property type="match status" value="1"/>
</dbReference>
<dbReference type="InterPro" id="IPR046341">
    <property type="entry name" value="SET_dom_sf"/>
</dbReference>
<evidence type="ECO:0000256" key="23">
    <source>
        <dbReference type="SAM" id="Coils"/>
    </source>
</evidence>
<comment type="catalytic activity">
    <reaction evidence="1">
        <text>D-fructose 6-phosphate + L-glutamine = D-glucosamine 6-phosphate + L-glutamate</text>
        <dbReference type="Rhea" id="RHEA:13237"/>
        <dbReference type="ChEBI" id="CHEBI:29985"/>
        <dbReference type="ChEBI" id="CHEBI:58359"/>
        <dbReference type="ChEBI" id="CHEBI:58725"/>
        <dbReference type="ChEBI" id="CHEBI:61527"/>
        <dbReference type="EC" id="2.6.1.16"/>
    </reaction>
</comment>
<dbReference type="Gene3D" id="3.30.70.330">
    <property type="match status" value="1"/>
</dbReference>
<dbReference type="CDD" id="cd09209">
    <property type="entry name" value="Lumazine_synthase-I"/>
    <property type="match status" value="1"/>
</dbReference>
<feature type="domain" description="SIS" evidence="29">
    <location>
        <begin position="660"/>
        <end position="801"/>
    </location>
</feature>
<dbReference type="HAMAP" id="MF_00178">
    <property type="entry name" value="Lumazine_synth"/>
    <property type="match status" value="1"/>
</dbReference>
<dbReference type="InterPro" id="IPR002180">
    <property type="entry name" value="LS/RS"/>
</dbReference>
<dbReference type="InterPro" id="IPR035979">
    <property type="entry name" value="RBD_domain_sf"/>
</dbReference>
<dbReference type="GO" id="GO:0097367">
    <property type="term" value="F:carbohydrate derivative binding"/>
    <property type="evidence" value="ECO:0007669"/>
    <property type="project" value="InterPro"/>
</dbReference>
<evidence type="ECO:0000259" key="28">
    <source>
        <dbReference type="PROSITE" id="PS51278"/>
    </source>
</evidence>
<dbReference type="InterPro" id="IPR046348">
    <property type="entry name" value="SIS_dom_sf"/>
</dbReference>
<dbReference type="NCBIfam" id="TIGR00114">
    <property type="entry name" value="lumazine-synth"/>
    <property type="match status" value="1"/>
</dbReference>
<dbReference type="PROSITE" id="PS51572">
    <property type="entry name" value="SAM_MT43_1"/>
    <property type="match status" value="1"/>
</dbReference>
<keyword evidence="13" id="KW-0949">S-adenosyl-L-methionine</keyword>
<dbReference type="PROSITE" id="PS51464">
    <property type="entry name" value="SIS"/>
    <property type="match status" value="2"/>
</dbReference>
<feature type="domain" description="RRM" evidence="25">
    <location>
        <begin position="1286"/>
        <end position="1376"/>
    </location>
</feature>
<dbReference type="InterPro" id="IPR047084">
    <property type="entry name" value="GFAT_N"/>
</dbReference>
<evidence type="ECO:0000256" key="10">
    <source>
        <dbReference type="ARBA" id="ARBA00022603"/>
    </source>
</evidence>
<evidence type="ECO:0000256" key="7">
    <source>
        <dbReference type="ARBA" id="ARBA00012916"/>
    </source>
</evidence>
<dbReference type="Gene3D" id="3.40.50.960">
    <property type="entry name" value="Lumazine/riboflavin synthase"/>
    <property type="match status" value="1"/>
</dbReference>
<dbReference type="InterPro" id="IPR012677">
    <property type="entry name" value="Nucleotide-bd_a/b_plait_sf"/>
</dbReference>
<evidence type="ECO:0000256" key="11">
    <source>
        <dbReference type="ARBA" id="ARBA00022619"/>
    </source>
</evidence>
<evidence type="ECO:0000256" key="1">
    <source>
        <dbReference type="ARBA" id="ARBA00001031"/>
    </source>
</evidence>
<dbReference type="InterPro" id="IPR034964">
    <property type="entry name" value="LS"/>
</dbReference>
<dbReference type="Gene3D" id="3.60.20.10">
    <property type="entry name" value="Glutamine Phosphoribosylpyrophosphate, subunit 1, domain 1"/>
    <property type="match status" value="1"/>
</dbReference>
<evidence type="ECO:0000256" key="9">
    <source>
        <dbReference type="ARBA" id="ARBA00022576"/>
    </source>
</evidence>
<dbReference type="InterPro" id="IPR000504">
    <property type="entry name" value="RRM_dom"/>
</dbReference>
<dbReference type="PROSITE" id="PS50280">
    <property type="entry name" value="SET"/>
    <property type="match status" value="1"/>
</dbReference>
<evidence type="ECO:0000256" key="22">
    <source>
        <dbReference type="PROSITE-ProRule" id="PRU00176"/>
    </source>
</evidence>
<protein>
    <recommendedName>
        <fullName evidence="8">Histone-lysine N-methyltransferase, H3 lysine-4 specific</fullName>
        <ecNumber evidence="6">2.5.1.78</ecNumber>
        <ecNumber evidence="7">2.6.1.16</ecNumber>
    </recommendedName>
    <alternativeName>
        <fullName evidence="18">D-fructose-6-phosphate amidotransferase</fullName>
    </alternativeName>
    <alternativeName>
        <fullName evidence="16">Hexosephosphate aminotransferase</fullName>
    </alternativeName>
    <alternativeName>
        <fullName evidence="17">SET domain-containing protein 1</fullName>
    </alternativeName>
</protein>
<evidence type="ECO:0000256" key="2">
    <source>
        <dbReference type="ARBA" id="ARBA00003267"/>
    </source>
</evidence>
<dbReference type="InterPro" id="IPR001347">
    <property type="entry name" value="SIS_dom"/>
</dbReference>
<evidence type="ECO:0000256" key="5">
    <source>
        <dbReference type="ARBA" id="ARBA00007424"/>
    </source>
</evidence>
<evidence type="ECO:0000256" key="24">
    <source>
        <dbReference type="SAM" id="MobiDB-lite"/>
    </source>
</evidence>
<feature type="coiled-coil region" evidence="23">
    <location>
        <begin position="1556"/>
        <end position="1583"/>
    </location>
</feature>
<dbReference type="GO" id="GO:0032259">
    <property type="term" value="P:methylation"/>
    <property type="evidence" value="ECO:0007669"/>
    <property type="project" value="UniProtKB-KW"/>
</dbReference>
<dbReference type="GO" id="GO:0006487">
    <property type="term" value="P:protein N-linked glycosylation"/>
    <property type="evidence" value="ECO:0007669"/>
    <property type="project" value="TreeGrafter"/>
</dbReference>
<dbReference type="GO" id="GO:0006048">
    <property type="term" value="P:UDP-N-acetylglucosamine biosynthetic process"/>
    <property type="evidence" value="ECO:0007669"/>
    <property type="project" value="UniProtKB-UniPathway"/>
</dbReference>
<keyword evidence="23" id="KW-0175">Coiled coil</keyword>
<comment type="subunit">
    <text evidence="20">Component of the Set1C/COMPASS complex.</text>
</comment>
<feature type="domain" description="Glutamine amidotransferase type-2" evidence="28">
    <location>
        <begin position="116"/>
        <end position="417"/>
    </location>
</feature>
<dbReference type="GO" id="GO:0000906">
    <property type="term" value="F:6,7-dimethyl-8-ribityllumazine synthase activity"/>
    <property type="evidence" value="ECO:0007669"/>
    <property type="project" value="UniProtKB-EC"/>
</dbReference>
<comment type="function">
    <text evidence="2">Involved in amino sugar synthesis (formation of chitin, supplies the amino sugars of asparagine-linked oligosaccharides of glycoproteins).</text>
</comment>
<evidence type="ECO:0000313" key="31">
    <source>
        <dbReference type="Proteomes" id="UP000249619"/>
    </source>
</evidence>
<evidence type="ECO:0000256" key="19">
    <source>
        <dbReference type="ARBA" id="ARBA00044492"/>
    </source>
</evidence>
<evidence type="ECO:0000313" key="30">
    <source>
        <dbReference type="EMBL" id="RAR12730.1"/>
    </source>
</evidence>
<evidence type="ECO:0000256" key="8">
    <source>
        <dbReference type="ARBA" id="ARBA00015839"/>
    </source>
</evidence>
<feature type="domain" description="SET" evidence="26">
    <location>
        <begin position="2155"/>
        <end position="2272"/>
    </location>
</feature>
<dbReference type="SUPFAM" id="SSF52121">
    <property type="entry name" value="Lumazine synthase"/>
    <property type="match status" value="1"/>
</dbReference>
<dbReference type="SUPFAM" id="SSF82199">
    <property type="entry name" value="SET domain"/>
    <property type="match status" value="1"/>
</dbReference>
<feature type="compositionally biased region" description="Polar residues" evidence="24">
    <location>
        <begin position="1169"/>
        <end position="1182"/>
    </location>
</feature>
<evidence type="ECO:0000256" key="21">
    <source>
        <dbReference type="ARBA" id="ARBA00048785"/>
    </source>
</evidence>
<feature type="compositionally biased region" description="Low complexity" evidence="24">
    <location>
        <begin position="1405"/>
        <end position="1415"/>
    </location>
</feature>
<dbReference type="FunFam" id="3.40.50.960:FF:000005">
    <property type="entry name" value="6,7-dimethyl-8-ribityllumazine synthase"/>
    <property type="match status" value="1"/>
</dbReference>
<dbReference type="Pfam" id="PF13522">
    <property type="entry name" value="GATase_6"/>
    <property type="match status" value="1"/>
</dbReference>